<protein>
    <submittedName>
        <fullName evidence="1">Uncharacterized protein</fullName>
    </submittedName>
</protein>
<proteinExistence type="predicted"/>
<keyword evidence="2" id="KW-1185">Reference proteome</keyword>
<comment type="caution">
    <text evidence="1">The sequence shown here is derived from an EMBL/GenBank/DDBJ whole genome shotgun (WGS) entry which is preliminary data.</text>
</comment>
<sequence length="644" mass="71018">MARGSRSRPSAPVSSAPSHAPAPSHPSPAALAPAPAPSQGPGLMAQMATTAAGVAVGSAVGHVVGSALTGAFSGGSSSSEPAKPTYQEPPRPAPMQPGPCHFEVKQFLDCATNQTDLSLCEGFNEALKQCKYSHGEFVMNDVNDYFQPDEVAGVCCLLTFHPSSSTLTRQHTRLQFAKMPFVVVQSNLPASSFSEDFVKKLCSCTAAALGKPEEDCYSVPRTAASPGWEEGNRHELLVKDDPCRSVYIFVKKNNIPFEFKKLSLLDAVCVLVSGEQYGEEFGKISLIRKVPALRDGDFCLAESIAIMLYLAEKFKTPDFWYPADLLQRARINEYLSWQHMAIRMHGSKVFWLRLLIPKILGVDVPQDKLDAALDDLNSSLKLIEEKFIQDRPFIAGDHMSLADLVAIVEIMQPVGSGLDVFEGRPKLSAWRDRVQDAIGKELFDDAHQTILGAQESVKLMDASKMQIFRPKILKLFISLAVFSPLTQSSQLIITMKNLLVFSILLCAAFAGQTCFFTVKGFFSDLKLQLKTKRRLQKQCNSLGAHLASVTNPREYSFLQQITQTAGQSIAWLGGFNLQGRWMWIDREGFYYTNWYSPSSSTSYPCIYLHTTSKSTCLLWLANGWGNTQCGSAYRFICSKNPFSC</sequence>
<gene>
    <name evidence="1" type="ORF">L3Q82_019225</name>
</gene>
<dbReference type="EMBL" id="CM041553">
    <property type="protein sequence ID" value="KAI3352636.1"/>
    <property type="molecule type" value="Genomic_DNA"/>
</dbReference>
<name>A0ACB8VAT9_9TELE</name>
<reference evidence="1" key="1">
    <citation type="submission" date="2022-04" db="EMBL/GenBank/DDBJ databases">
        <title>Jade perch genome.</title>
        <authorList>
            <person name="Chao B."/>
        </authorList>
    </citation>
    <scope>NUCLEOTIDE SEQUENCE</scope>
    <source>
        <strain evidence="1">CB-2022</strain>
    </source>
</reference>
<evidence type="ECO:0000313" key="2">
    <source>
        <dbReference type="Proteomes" id="UP000831701"/>
    </source>
</evidence>
<organism evidence="1 2">
    <name type="scientific">Scortum barcoo</name>
    <name type="common">barcoo grunter</name>
    <dbReference type="NCBI Taxonomy" id="214431"/>
    <lineage>
        <taxon>Eukaryota</taxon>
        <taxon>Metazoa</taxon>
        <taxon>Chordata</taxon>
        <taxon>Craniata</taxon>
        <taxon>Vertebrata</taxon>
        <taxon>Euteleostomi</taxon>
        <taxon>Actinopterygii</taxon>
        <taxon>Neopterygii</taxon>
        <taxon>Teleostei</taxon>
        <taxon>Neoteleostei</taxon>
        <taxon>Acanthomorphata</taxon>
        <taxon>Eupercaria</taxon>
        <taxon>Centrarchiformes</taxon>
        <taxon>Terapontoidei</taxon>
        <taxon>Terapontidae</taxon>
        <taxon>Scortum</taxon>
    </lineage>
</organism>
<dbReference type="Proteomes" id="UP000831701">
    <property type="component" value="Chromosome 23"/>
</dbReference>
<accession>A0ACB8VAT9</accession>
<evidence type="ECO:0000313" key="1">
    <source>
        <dbReference type="EMBL" id="KAI3352636.1"/>
    </source>
</evidence>